<keyword evidence="1" id="KW-0645">Protease</keyword>
<protein>
    <submittedName>
        <fullName evidence="1">Sentrin-specific protease 1-like isoform X1</fullName>
    </submittedName>
</protein>
<dbReference type="Gene3D" id="3.40.395.10">
    <property type="entry name" value="Adenoviral Proteinase, Chain A"/>
    <property type="match status" value="1"/>
</dbReference>
<dbReference type="EMBL" id="QBIY01012799">
    <property type="protein sequence ID" value="RXN16263.1"/>
    <property type="molecule type" value="Genomic_DNA"/>
</dbReference>
<gene>
    <name evidence="1" type="ORF">ROHU_027612</name>
</gene>
<dbReference type="GO" id="GO:0006508">
    <property type="term" value="P:proteolysis"/>
    <property type="evidence" value="ECO:0007669"/>
    <property type="project" value="UniProtKB-KW"/>
</dbReference>
<keyword evidence="1" id="KW-0378">Hydrolase</keyword>
<organism evidence="1 2">
    <name type="scientific">Labeo rohita</name>
    <name type="common">Indian major carp</name>
    <name type="synonym">Cyprinus rohita</name>
    <dbReference type="NCBI Taxonomy" id="84645"/>
    <lineage>
        <taxon>Eukaryota</taxon>
        <taxon>Metazoa</taxon>
        <taxon>Chordata</taxon>
        <taxon>Craniata</taxon>
        <taxon>Vertebrata</taxon>
        <taxon>Euteleostomi</taxon>
        <taxon>Actinopterygii</taxon>
        <taxon>Neopterygii</taxon>
        <taxon>Teleostei</taxon>
        <taxon>Ostariophysi</taxon>
        <taxon>Cypriniformes</taxon>
        <taxon>Cyprinidae</taxon>
        <taxon>Labeoninae</taxon>
        <taxon>Labeonini</taxon>
        <taxon>Labeo</taxon>
    </lineage>
</organism>
<evidence type="ECO:0000313" key="2">
    <source>
        <dbReference type="Proteomes" id="UP000290572"/>
    </source>
</evidence>
<comment type="caution">
    <text evidence="1">The sequence shown here is derived from an EMBL/GenBank/DDBJ whole genome shotgun (WGS) entry which is preliminary data.</text>
</comment>
<evidence type="ECO:0000313" key="1">
    <source>
        <dbReference type="EMBL" id="RXN16263.1"/>
    </source>
</evidence>
<name>A0A498M8W4_LABRO</name>
<keyword evidence="2" id="KW-1185">Reference proteome</keyword>
<reference evidence="1 2" key="1">
    <citation type="submission" date="2018-03" db="EMBL/GenBank/DDBJ databases">
        <title>Draft genome sequence of Rohu Carp (Labeo rohita).</title>
        <authorList>
            <person name="Das P."/>
            <person name="Kushwaha B."/>
            <person name="Joshi C.G."/>
            <person name="Kumar D."/>
            <person name="Nagpure N.S."/>
            <person name="Sahoo L."/>
            <person name="Das S.P."/>
            <person name="Bit A."/>
            <person name="Patnaik S."/>
            <person name="Meher P.K."/>
            <person name="Jayasankar P."/>
            <person name="Koringa P.G."/>
            <person name="Patel N.V."/>
            <person name="Hinsu A.T."/>
            <person name="Kumar R."/>
            <person name="Pandey M."/>
            <person name="Agarwal S."/>
            <person name="Srivastava S."/>
            <person name="Singh M."/>
            <person name="Iquebal M.A."/>
            <person name="Jaiswal S."/>
            <person name="Angadi U.B."/>
            <person name="Kumar N."/>
            <person name="Raza M."/>
            <person name="Shah T.M."/>
            <person name="Rai A."/>
            <person name="Jena J.K."/>
        </authorList>
    </citation>
    <scope>NUCLEOTIDE SEQUENCE [LARGE SCALE GENOMIC DNA]</scope>
    <source>
        <strain evidence="1">DASCIFA01</strain>
        <tissue evidence="1">Testis</tissue>
    </source>
</reference>
<dbReference type="SUPFAM" id="SSF54001">
    <property type="entry name" value="Cysteine proteinases"/>
    <property type="match status" value="1"/>
</dbReference>
<dbReference type="Proteomes" id="UP000290572">
    <property type="component" value="Unassembled WGS sequence"/>
</dbReference>
<dbReference type="AlphaFoldDB" id="A0A498M8W4"/>
<proteinExistence type="predicted"/>
<accession>A0A498M8W4</accession>
<sequence length="115" mass="13355">MILAQDTSVKEAWNGKKGYILLAKVGTFKVYFADIHRTAPDMELESEVMTAYMHLLVKNFNKESQGRAIAIDTFEMSSIWKQKRAKVKLHPLDYRYILGIINACNHWTLTHFFTD</sequence>
<dbReference type="GO" id="GO:0008233">
    <property type="term" value="F:peptidase activity"/>
    <property type="evidence" value="ECO:0007669"/>
    <property type="project" value="UniProtKB-KW"/>
</dbReference>
<dbReference type="InterPro" id="IPR038765">
    <property type="entry name" value="Papain-like_cys_pep_sf"/>
</dbReference>